<feature type="binding site" evidence="9">
    <location>
        <begin position="244"/>
        <end position="246"/>
    </location>
    <ligand>
        <name>ATP</name>
        <dbReference type="ChEBI" id="CHEBI:30616"/>
    </ligand>
</feature>
<feature type="site" description="Important for serine binding" evidence="8">
    <location>
        <position position="368"/>
    </location>
</feature>
<dbReference type="InterPro" id="IPR042103">
    <property type="entry name" value="SerRS_1_N_sf"/>
</dbReference>
<feature type="binding site" evidence="8">
    <location>
        <position position="213"/>
    </location>
    <ligand>
        <name>L-serine</name>
        <dbReference type="ChEBI" id="CHEBI:33384"/>
    </ligand>
</feature>
<feature type="binding site" evidence="8">
    <location>
        <position position="366"/>
    </location>
    <ligand>
        <name>L-serine</name>
        <dbReference type="ChEBI" id="CHEBI:33384"/>
    </ligand>
</feature>
<accession>A0A2H0WBI7</accession>
<dbReference type="CDD" id="cd00770">
    <property type="entry name" value="SerRS_core"/>
    <property type="match status" value="1"/>
</dbReference>
<dbReference type="Gene3D" id="1.10.287.40">
    <property type="entry name" value="Serine-tRNA synthetase, tRNA binding domain"/>
    <property type="match status" value="1"/>
</dbReference>
<dbReference type="InterPro" id="IPR015866">
    <property type="entry name" value="Ser-tRNA-synth_1_N"/>
</dbReference>
<evidence type="ECO:0000259" key="10">
    <source>
        <dbReference type="PROSITE" id="PS50862"/>
    </source>
</evidence>
<reference evidence="12" key="1">
    <citation type="submission" date="2017-09" db="EMBL/GenBank/DDBJ databases">
        <title>Depth-based differentiation of microbial function through sediment-hosted aquifers and enrichment of novel symbionts in the deep terrestrial subsurface.</title>
        <authorList>
            <person name="Probst A.J."/>
            <person name="Ladd B."/>
            <person name="Jarett J.K."/>
            <person name="Geller-Mcgrath D.E."/>
            <person name="Sieber C.M.K."/>
            <person name="Emerson J.B."/>
            <person name="Anantharaman K."/>
            <person name="Thomas B.C."/>
            <person name="Malmstrom R."/>
            <person name="Stieglmeier M."/>
            <person name="Klingl A."/>
            <person name="Woyke T."/>
            <person name="Ryan C.M."/>
            <person name="Banfield J.F."/>
        </authorList>
    </citation>
    <scope>NUCLEOTIDE SEQUENCE [LARGE SCALE GENOMIC DNA]</scope>
</reference>
<evidence type="ECO:0000256" key="9">
    <source>
        <dbReference type="PIRSR" id="PIRSR001529-2"/>
    </source>
</evidence>
<feature type="binding site" evidence="9">
    <location>
        <begin position="333"/>
        <end position="336"/>
    </location>
    <ligand>
        <name>ATP</name>
        <dbReference type="ChEBI" id="CHEBI:30616"/>
    </ligand>
</feature>
<feature type="binding site" evidence="8">
    <location>
        <position position="244"/>
    </location>
    <ligand>
        <name>L-serine</name>
        <dbReference type="ChEBI" id="CHEBI:33384"/>
    </ligand>
</feature>
<organism evidence="11 12">
    <name type="scientific">Candidatus Beckwithbacteria bacterium CG10_big_fil_rev_8_21_14_0_10_34_10</name>
    <dbReference type="NCBI Taxonomy" id="1974495"/>
    <lineage>
        <taxon>Bacteria</taxon>
        <taxon>Candidatus Beckwithiibacteriota</taxon>
    </lineage>
</organism>
<dbReference type="SUPFAM" id="SSF55681">
    <property type="entry name" value="Class II aaRS and biotin synthetases"/>
    <property type="match status" value="1"/>
</dbReference>
<comment type="caution">
    <text evidence="11">The sequence shown here is derived from an EMBL/GenBank/DDBJ whole genome shotgun (WGS) entry which is preliminary data.</text>
</comment>
<evidence type="ECO:0000256" key="1">
    <source>
        <dbReference type="ARBA" id="ARBA00012840"/>
    </source>
</evidence>
<keyword evidence="3" id="KW-0547">Nucleotide-binding</keyword>
<dbReference type="AlphaFoldDB" id="A0A2H0WBI7"/>
<dbReference type="InterPro" id="IPR006195">
    <property type="entry name" value="aa-tRNA-synth_II"/>
</dbReference>
<dbReference type="PRINTS" id="PR00981">
    <property type="entry name" value="TRNASYNTHSER"/>
</dbReference>
<keyword evidence="5" id="KW-0648">Protein biosynthesis</keyword>
<evidence type="ECO:0000256" key="8">
    <source>
        <dbReference type="PIRSR" id="PIRSR001529-1"/>
    </source>
</evidence>
<dbReference type="GO" id="GO:0005524">
    <property type="term" value="F:ATP binding"/>
    <property type="evidence" value="ECO:0007669"/>
    <property type="project" value="UniProtKB-KW"/>
</dbReference>
<dbReference type="GO" id="GO:0004828">
    <property type="term" value="F:serine-tRNA ligase activity"/>
    <property type="evidence" value="ECO:0007669"/>
    <property type="project" value="UniProtKB-UniRule"/>
</dbReference>
<evidence type="ECO:0000256" key="2">
    <source>
        <dbReference type="ARBA" id="ARBA00022598"/>
    </source>
</evidence>
<evidence type="ECO:0000256" key="3">
    <source>
        <dbReference type="ARBA" id="ARBA00022741"/>
    </source>
</evidence>
<dbReference type="Gene3D" id="3.30.930.10">
    <property type="entry name" value="Bira Bifunctional Protein, Domain 2"/>
    <property type="match status" value="1"/>
</dbReference>
<dbReference type="GO" id="GO:0005737">
    <property type="term" value="C:cytoplasm"/>
    <property type="evidence" value="ECO:0007669"/>
    <property type="project" value="UniProtKB-UniRule"/>
</dbReference>
<dbReference type="EC" id="6.1.1.11" evidence="1 7"/>
<dbReference type="Pfam" id="PF02403">
    <property type="entry name" value="Seryl_tRNA_N"/>
    <property type="match status" value="1"/>
</dbReference>
<dbReference type="EMBL" id="PEZT01000013">
    <property type="protein sequence ID" value="PIS09269.1"/>
    <property type="molecule type" value="Genomic_DNA"/>
</dbReference>
<dbReference type="Pfam" id="PF00587">
    <property type="entry name" value="tRNA-synt_2b"/>
    <property type="match status" value="1"/>
</dbReference>
<dbReference type="Proteomes" id="UP000230093">
    <property type="component" value="Unassembled WGS sequence"/>
</dbReference>
<dbReference type="InterPro" id="IPR033729">
    <property type="entry name" value="SerRS_core"/>
</dbReference>
<dbReference type="InterPro" id="IPR045864">
    <property type="entry name" value="aa-tRNA-synth_II/BPL/LPL"/>
</dbReference>
<proteinExistence type="predicted"/>
<evidence type="ECO:0000256" key="5">
    <source>
        <dbReference type="ARBA" id="ARBA00022917"/>
    </source>
</evidence>
<gene>
    <name evidence="11" type="ORF">COT75_02430</name>
</gene>
<dbReference type="PROSITE" id="PS50862">
    <property type="entry name" value="AA_TRNA_LIGASE_II"/>
    <property type="match status" value="1"/>
</dbReference>
<evidence type="ECO:0000313" key="12">
    <source>
        <dbReference type="Proteomes" id="UP000230093"/>
    </source>
</evidence>
<evidence type="ECO:0000256" key="7">
    <source>
        <dbReference type="NCBIfam" id="TIGR00414"/>
    </source>
</evidence>
<feature type="binding site" evidence="8">
    <location>
        <position position="267"/>
    </location>
    <ligand>
        <name>L-serine</name>
        <dbReference type="ChEBI" id="CHEBI:33384"/>
    </ligand>
</feature>
<dbReference type="InterPro" id="IPR010978">
    <property type="entry name" value="tRNA-bd_arm"/>
</dbReference>
<evidence type="ECO:0000313" key="11">
    <source>
        <dbReference type="EMBL" id="PIS09269.1"/>
    </source>
</evidence>
<dbReference type="SUPFAM" id="SSF46589">
    <property type="entry name" value="tRNA-binding arm"/>
    <property type="match status" value="1"/>
</dbReference>
<sequence length="409" mass="47456">MLDLKFIYENKDKIKEACLQKGAEVKVVDEVLNLDKQRKELLSVVEELRQGRNKLGKDQLKKGKEIKLKLKKLEPKLREVEEKLNTFLLYIPNLPAADVPKGDKPKVVKTWGKKPRFNYPIKDHISLGTDLDLIDFKRGSKVGGFRSYFLKNELTLIHLGLIDWVFKKAIKKGFLPFCAPVVLKKEAFFSTGHFPWGEKEAYKLDNDLYLAGTSEVPMVSYHAGETLELKDLPLKYCAFSPCFRREIGNYGKDTKGIYRLHEFLKIELIVICEADKDKSEKWLEELRDISEEILKELKLPFRVLLMPTGDMGEPQYKKYDLEAWMPGRKAYGELMSDSNMLDFQSRRAKIKYRNEKEESVFVYTLNNTAISSPRTLIAILENYQQKDGSVKVPKVLQKYVGKKVIKRKF</sequence>
<keyword evidence="2 11" id="KW-0436">Ligase</keyword>
<dbReference type="GO" id="GO:0006434">
    <property type="term" value="P:seryl-tRNA aminoacylation"/>
    <property type="evidence" value="ECO:0007669"/>
    <property type="project" value="UniProtKB-UniRule"/>
</dbReference>
<evidence type="ECO:0000256" key="6">
    <source>
        <dbReference type="ARBA" id="ARBA00023146"/>
    </source>
</evidence>
<keyword evidence="4 9" id="KW-0067">ATP-binding</keyword>
<evidence type="ECO:0000256" key="4">
    <source>
        <dbReference type="ARBA" id="ARBA00022840"/>
    </source>
</evidence>
<protein>
    <recommendedName>
        <fullName evidence="1 7">Serine--tRNA ligase</fullName>
        <ecNumber evidence="1 7">6.1.1.11</ecNumber>
    </recommendedName>
</protein>
<name>A0A2H0WBI7_9BACT</name>
<dbReference type="InterPro" id="IPR002317">
    <property type="entry name" value="Ser-tRNA-ligase_type_1"/>
</dbReference>
<dbReference type="NCBIfam" id="TIGR00414">
    <property type="entry name" value="serS"/>
    <property type="match status" value="1"/>
</dbReference>
<dbReference type="InterPro" id="IPR002314">
    <property type="entry name" value="aa-tRNA-synt_IIb"/>
</dbReference>
<dbReference type="PIRSF" id="PIRSF001529">
    <property type="entry name" value="Ser-tRNA-synth_IIa"/>
    <property type="match status" value="1"/>
</dbReference>
<feature type="domain" description="Aminoacyl-transfer RNA synthetases class-II family profile" evidence="10">
    <location>
        <begin position="165"/>
        <end position="393"/>
    </location>
</feature>
<keyword evidence="6" id="KW-0030">Aminoacyl-tRNA synthetase</keyword>
<dbReference type="PANTHER" id="PTHR11778">
    <property type="entry name" value="SERYL-TRNA SYNTHETASE"/>
    <property type="match status" value="1"/>
</dbReference>